<dbReference type="EMBL" id="PFJK01000115">
    <property type="protein sequence ID" value="PIX77442.1"/>
    <property type="molecule type" value="Genomic_DNA"/>
</dbReference>
<proteinExistence type="predicted"/>
<gene>
    <name evidence="4" type="ORF">COZ37_02685</name>
</gene>
<sequence>MKMGKRLKQDLVRYGKKIIEKGLAVGPGGNISAREGNVIYLSPSGYSFDELNEDDYVGVNLKTGKITEGTLKPTCEVSMHLGCYLIRKDISAVIHTHPPLVIGLISAGAKIKPMFPDFVALVGEVPVIDYVIPAGEKIRKAVTKVIKKYDAVLLKNHGLVTVGATLKEAFYRAEIIEEAARILIVSRIFGKPGFLNKREIEGIKNLEAEDYRKMLLKKG</sequence>
<dbReference type="GO" id="GO:0019323">
    <property type="term" value="P:pentose catabolic process"/>
    <property type="evidence" value="ECO:0007669"/>
    <property type="project" value="TreeGrafter"/>
</dbReference>
<dbReference type="SMART" id="SM01007">
    <property type="entry name" value="Aldolase_II"/>
    <property type="match status" value="1"/>
</dbReference>
<dbReference type="PANTHER" id="PTHR22789:SF0">
    <property type="entry name" value="3-OXO-TETRONATE 4-PHOSPHATE DECARBOXYLASE-RELATED"/>
    <property type="match status" value="1"/>
</dbReference>
<dbReference type="InterPro" id="IPR001303">
    <property type="entry name" value="Aldolase_II/adducin_N"/>
</dbReference>
<dbReference type="SUPFAM" id="SSF53639">
    <property type="entry name" value="AraD/HMP-PK domain-like"/>
    <property type="match status" value="1"/>
</dbReference>
<dbReference type="GO" id="GO:0046872">
    <property type="term" value="F:metal ion binding"/>
    <property type="evidence" value="ECO:0007669"/>
    <property type="project" value="UniProtKB-KW"/>
</dbReference>
<evidence type="ECO:0000313" key="4">
    <source>
        <dbReference type="EMBL" id="PIX77442.1"/>
    </source>
</evidence>
<evidence type="ECO:0000256" key="2">
    <source>
        <dbReference type="ARBA" id="ARBA00023239"/>
    </source>
</evidence>
<evidence type="ECO:0000313" key="5">
    <source>
        <dbReference type="Proteomes" id="UP000229703"/>
    </source>
</evidence>
<protein>
    <submittedName>
        <fullName evidence="4">Class II aldolase family protein</fullName>
    </submittedName>
</protein>
<comment type="caution">
    <text evidence="4">The sequence shown here is derived from an EMBL/GenBank/DDBJ whole genome shotgun (WGS) entry which is preliminary data.</text>
</comment>
<evidence type="ECO:0000256" key="1">
    <source>
        <dbReference type="ARBA" id="ARBA00022723"/>
    </source>
</evidence>
<dbReference type="AlphaFoldDB" id="A0A2M7M410"/>
<keyword evidence="2" id="KW-0456">Lyase</keyword>
<dbReference type="Gene3D" id="3.40.225.10">
    <property type="entry name" value="Class II aldolase/adducin N-terminal domain"/>
    <property type="match status" value="1"/>
</dbReference>
<keyword evidence="1" id="KW-0479">Metal-binding</keyword>
<evidence type="ECO:0000259" key="3">
    <source>
        <dbReference type="SMART" id="SM01007"/>
    </source>
</evidence>
<reference evidence="5" key="1">
    <citation type="submission" date="2017-09" db="EMBL/GenBank/DDBJ databases">
        <title>Depth-based differentiation of microbial function through sediment-hosted aquifers and enrichment of novel symbionts in the deep terrestrial subsurface.</title>
        <authorList>
            <person name="Probst A.J."/>
            <person name="Ladd B."/>
            <person name="Jarett J.K."/>
            <person name="Geller-Mcgrath D.E."/>
            <person name="Sieber C.M.K."/>
            <person name="Emerson J.B."/>
            <person name="Anantharaman K."/>
            <person name="Thomas B.C."/>
            <person name="Malmstrom R."/>
            <person name="Stieglmeier M."/>
            <person name="Klingl A."/>
            <person name="Woyke T."/>
            <person name="Ryan C.M."/>
            <person name="Banfield J.F."/>
        </authorList>
    </citation>
    <scope>NUCLEOTIDE SEQUENCE [LARGE SCALE GENOMIC DNA]</scope>
</reference>
<dbReference type="PANTHER" id="PTHR22789">
    <property type="entry name" value="FUCULOSE PHOSPHATE ALDOLASE"/>
    <property type="match status" value="1"/>
</dbReference>
<accession>A0A2M7M410</accession>
<name>A0A2M7M410_9BACT</name>
<dbReference type="GO" id="GO:0005829">
    <property type="term" value="C:cytosol"/>
    <property type="evidence" value="ECO:0007669"/>
    <property type="project" value="TreeGrafter"/>
</dbReference>
<organism evidence="4 5">
    <name type="scientific">bacterium (Candidatus Ratteibacteria) CG_4_10_14_3_um_filter_41_18</name>
    <dbReference type="NCBI Taxonomy" id="2014287"/>
    <lineage>
        <taxon>Bacteria</taxon>
        <taxon>Candidatus Ratteibacteria</taxon>
    </lineage>
</organism>
<dbReference type="Proteomes" id="UP000229703">
    <property type="component" value="Unassembled WGS sequence"/>
</dbReference>
<dbReference type="InterPro" id="IPR050197">
    <property type="entry name" value="Aldolase_class_II_sugar_metab"/>
</dbReference>
<dbReference type="InterPro" id="IPR036409">
    <property type="entry name" value="Aldolase_II/adducin_N_sf"/>
</dbReference>
<feature type="domain" description="Class II aldolase/adducin N-terminal" evidence="3">
    <location>
        <begin position="9"/>
        <end position="184"/>
    </location>
</feature>
<dbReference type="Pfam" id="PF00596">
    <property type="entry name" value="Aldolase_II"/>
    <property type="match status" value="1"/>
</dbReference>
<dbReference type="GO" id="GO:0016832">
    <property type="term" value="F:aldehyde-lyase activity"/>
    <property type="evidence" value="ECO:0007669"/>
    <property type="project" value="TreeGrafter"/>
</dbReference>